<keyword evidence="3" id="KW-0597">Phosphoprotein</keyword>
<sequence length="738" mass="83238">MPKGIFRYPFYLFLCLMALPLLVTGWVADRQLSSLFNQFAFQLLDQRIDHDLARLKPGPEGLEAWVVYMEPELTALWLDQDGQIRASNLGSKPLDPQLERVRQALVSGASRPLDVGLFSVERPLDRWGMQGHHLLYFQKVSPFEAWLAPLRQLYWLMVGLGGLMAASLALYYFNRVQKPIALILKKNAQLNNGQGVLEGQIDPSLIANTDLGEIMVSRNHVLETIFLECTRNTNILNSIYDGIFVFGPDKRVNRINFAASMMLQYSETELKGMTAEELTRGSEQEWVKYWWNNYQFNSQHPSFEAQLTAKTGAFVPVWCSANLMINPTGQLEGMLLVCRDISIRKALAEKVNKLSLVTEQSPAAVMLLDLMTQVEYVNPSFEKMTGYTSAEVVGRPLAQLKIATITQNKRLALESAISSRATWQGECQTIRKNGQVYWERILMAPILGGNQEVMGFCLIREEITQAKELEVALVEANKGLEQKVERRVAELKAATLELERANEELKGLDRLKDEFIANVSHELRTPLASVMGYAEGMLECQMEREVEERFLKVILSESERLLRLINEVLELSTIELGNQELKVGSVDLDQTVEQCCQILEKLAAENEVTFSKTESAIVFLGDHDRFQQLLINLMANALKFAPANSVVEIKVGPDNPGYFRLEVRDYGEGIPMDQLESIFNRFQQAKNQKTGKKGTGLGLTLARKIVEAHQGRIWAENALPGARFVCVLPVNFVEKADV</sequence>
<feature type="domain" description="PAC" evidence="12">
    <location>
        <begin position="423"/>
        <end position="475"/>
    </location>
</feature>
<protein>
    <recommendedName>
        <fullName evidence="2">histidine kinase</fullName>
        <ecNumber evidence="2">2.7.13.3</ecNumber>
    </recommendedName>
</protein>
<evidence type="ECO:0000256" key="5">
    <source>
        <dbReference type="ARBA" id="ARBA00022777"/>
    </source>
</evidence>
<dbReference type="Pfam" id="PF02518">
    <property type="entry name" value="HATPase_c"/>
    <property type="match status" value="1"/>
</dbReference>
<keyword evidence="9" id="KW-1133">Transmembrane helix</keyword>
<keyword evidence="5" id="KW-0418">Kinase</keyword>
<evidence type="ECO:0000256" key="1">
    <source>
        <dbReference type="ARBA" id="ARBA00000085"/>
    </source>
</evidence>
<dbReference type="SMART" id="SM00086">
    <property type="entry name" value="PAC"/>
    <property type="match status" value="2"/>
</dbReference>
<dbReference type="PANTHER" id="PTHR43711">
    <property type="entry name" value="TWO-COMPONENT HISTIDINE KINASE"/>
    <property type="match status" value="1"/>
</dbReference>
<dbReference type="InterPro" id="IPR003661">
    <property type="entry name" value="HisK_dim/P_dom"/>
</dbReference>
<dbReference type="PANTHER" id="PTHR43711:SF31">
    <property type="entry name" value="HISTIDINE KINASE"/>
    <property type="match status" value="1"/>
</dbReference>
<dbReference type="PROSITE" id="PS50112">
    <property type="entry name" value="PAS"/>
    <property type="match status" value="1"/>
</dbReference>
<dbReference type="SUPFAM" id="SSF47384">
    <property type="entry name" value="Homodimeric domain of signal transducing histidine kinase"/>
    <property type="match status" value="1"/>
</dbReference>
<feature type="transmembrane region" description="Helical" evidence="9">
    <location>
        <begin position="153"/>
        <end position="173"/>
    </location>
</feature>
<dbReference type="SUPFAM" id="SSF55874">
    <property type="entry name" value="ATPase domain of HSP90 chaperone/DNA topoisomerase II/histidine kinase"/>
    <property type="match status" value="1"/>
</dbReference>
<feature type="domain" description="PAS" evidence="11">
    <location>
        <begin position="350"/>
        <end position="395"/>
    </location>
</feature>
<reference evidence="13 14" key="1">
    <citation type="journal article" date="2016" name="Nat. Commun.">
        <title>Thousands of microbial genomes shed light on interconnected biogeochemical processes in an aquifer system.</title>
        <authorList>
            <person name="Anantharaman K."/>
            <person name="Brown C.T."/>
            <person name="Hug L.A."/>
            <person name="Sharon I."/>
            <person name="Castelle C.J."/>
            <person name="Probst A.J."/>
            <person name="Thomas B.C."/>
            <person name="Singh A."/>
            <person name="Wilkins M.J."/>
            <person name="Karaoz U."/>
            <person name="Brodie E.L."/>
            <person name="Williams K.H."/>
            <person name="Hubbard S.S."/>
            <person name="Banfield J.F."/>
        </authorList>
    </citation>
    <scope>NUCLEOTIDE SEQUENCE [LARGE SCALE GENOMIC DNA]</scope>
</reference>
<dbReference type="PRINTS" id="PR00344">
    <property type="entry name" value="BCTRLSENSOR"/>
</dbReference>
<organism evidence="13 14">
    <name type="scientific">Candidatus Lambdaproteobacteria bacterium RIFOXYD2_FULL_50_16</name>
    <dbReference type="NCBI Taxonomy" id="1817772"/>
    <lineage>
        <taxon>Bacteria</taxon>
        <taxon>Pseudomonadati</taxon>
        <taxon>Pseudomonadota</taxon>
        <taxon>Candidatus Lambdaproteobacteria</taxon>
    </lineage>
</organism>
<dbReference type="InterPro" id="IPR004358">
    <property type="entry name" value="Sig_transdc_His_kin-like_C"/>
</dbReference>
<proteinExistence type="predicted"/>
<comment type="catalytic activity">
    <reaction evidence="1">
        <text>ATP + protein L-histidine = ADP + protein N-phospho-L-histidine.</text>
        <dbReference type="EC" id="2.7.13.3"/>
    </reaction>
</comment>
<dbReference type="NCBIfam" id="TIGR00229">
    <property type="entry name" value="sensory_box"/>
    <property type="match status" value="2"/>
</dbReference>
<keyword evidence="9" id="KW-0812">Transmembrane</keyword>
<dbReference type="Gene3D" id="3.30.450.20">
    <property type="entry name" value="PAS domain"/>
    <property type="match status" value="2"/>
</dbReference>
<feature type="domain" description="PAC" evidence="12">
    <location>
        <begin position="301"/>
        <end position="353"/>
    </location>
</feature>
<dbReference type="FunFam" id="3.30.565.10:FF:000006">
    <property type="entry name" value="Sensor histidine kinase WalK"/>
    <property type="match status" value="1"/>
</dbReference>
<evidence type="ECO:0000256" key="4">
    <source>
        <dbReference type="ARBA" id="ARBA00022679"/>
    </source>
</evidence>
<name>A0A1F6G624_9PROT</name>
<dbReference type="STRING" id="1817772.A2527_11655"/>
<dbReference type="Gene3D" id="3.30.565.10">
    <property type="entry name" value="Histidine kinase-like ATPase, C-terminal domain"/>
    <property type="match status" value="1"/>
</dbReference>
<dbReference type="EC" id="2.7.13.3" evidence="2"/>
<dbReference type="SMART" id="SM00388">
    <property type="entry name" value="HisKA"/>
    <property type="match status" value="1"/>
</dbReference>
<evidence type="ECO:0000256" key="3">
    <source>
        <dbReference type="ARBA" id="ARBA00022553"/>
    </source>
</evidence>
<evidence type="ECO:0000256" key="8">
    <source>
        <dbReference type="SAM" id="Coils"/>
    </source>
</evidence>
<evidence type="ECO:0000259" key="10">
    <source>
        <dbReference type="PROSITE" id="PS50109"/>
    </source>
</evidence>
<evidence type="ECO:0000256" key="7">
    <source>
        <dbReference type="ARBA" id="ARBA00023136"/>
    </source>
</evidence>
<dbReference type="Gene3D" id="1.10.287.130">
    <property type="match status" value="1"/>
</dbReference>
<dbReference type="InterPro" id="IPR000700">
    <property type="entry name" value="PAS-assoc_C"/>
</dbReference>
<dbReference type="InterPro" id="IPR003594">
    <property type="entry name" value="HATPase_dom"/>
</dbReference>
<feature type="domain" description="Histidine kinase" evidence="10">
    <location>
        <begin position="518"/>
        <end position="732"/>
    </location>
</feature>
<evidence type="ECO:0000313" key="13">
    <source>
        <dbReference type="EMBL" id="OGG93556.1"/>
    </source>
</evidence>
<comment type="caution">
    <text evidence="13">The sequence shown here is derived from an EMBL/GenBank/DDBJ whole genome shotgun (WGS) entry which is preliminary data.</text>
</comment>
<dbReference type="InterPro" id="IPR001610">
    <property type="entry name" value="PAC"/>
</dbReference>
<keyword evidence="4" id="KW-0808">Transferase</keyword>
<dbReference type="PROSITE" id="PS50113">
    <property type="entry name" value="PAC"/>
    <property type="match status" value="2"/>
</dbReference>
<dbReference type="Pfam" id="PF00512">
    <property type="entry name" value="HisKA"/>
    <property type="match status" value="1"/>
</dbReference>
<feature type="coiled-coil region" evidence="8">
    <location>
        <begin position="466"/>
        <end position="518"/>
    </location>
</feature>
<dbReference type="InterPro" id="IPR050736">
    <property type="entry name" value="Sensor_HK_Regulatory"/>
</dbReference>
<keyword evidence="7 9" id="KW-0472">Membrane</keyword>
<dbReference type="EMBL" id="MFNE01000047">
    <property type="protein sequence ID" value="OGG93556.1"/>
    <property type="molecule type" value="Genomic_DNA"/>
</dbReference>
<evidence type="ECO:0000256" key="9">
    <source>
        <dbReference type="SAM" id="Phobius"/>
    </source>
</evidence>
<dbReference type="InterPro" id="IPR035965">
    <property type="entry name" value="PAS-like_dom_sf"/>
</dbReference>
<dbReference type="InterPro" id="IPR005467">
    <property type="entry name" value="His_kinase_dom"/>
</dbReference>
<evidence type="ECO:0000259" key="12">
    <source>
        <dbReference type="PROSITE" id="PS50113"/>
    </source>
</evidence>
<evidence type="ECO:0000256" key="6">
    <source>
        <dbReference type="ARBA" id="ARBA00023012"/>
    </source>
</evidence>
<feature type="transmembrane region" description="Helical" evidence="9">
    <location>
        <begin position="6"/>
        <end position="28"/>
    </location>
</feature>
<accession>A0A1F6G624</accession>
<dbReference type="FunFam" id="1.10.287.130:FF:000001">
    <property type="entry name" value="Two-component sensor histidine kinase"/>
    <property type="match status" value="1"/>
</dbReference>
<evidence type="ECO:0000313" key="14">
    <source>
        <dbReference type="Proteomes" id="UP000178449"/>
    </source>
</evidence>
<dbReference type="SMART" id="SM00387">
    <property type="entry name" value="HATPase_c"/>
    <property type="match status" value="1"/>
</dbReference>
<gene>
    <name evidence="13" type="ORF">A2527_11655</name>
</gene>
<evidence type="ECO:0000259" key="11">
    <source>
        <dbReference type="PROSITE" id="PS50112"/>
    </source>
</evidence>
<dbReference type="SMART" id="SM00091">
    <property type="entry name" value="PAS"/>
    <property type="match status" value="2"/>
</dbReference>
<dbReference type="InterPro" id="IPR036890">
    <property type="entry name" value="HATPase_C_sf"/>
</dbReference>
<dbReference type="PROSITE" id="PS50109">
    <property type="entry name" value="HIS_KIN"/>
    <property type="match status" value="1"/>
</dbReference>
<dbReference type="AlphaFoldDB" id="A0A1F6G624"/>
<dbReference type="Proteomes" id="UP000178449">
    <property type="component" value="Unassembled WGS sequence"/>
</dbReference>
<dbReference type="Pfam" id="PF13426">
    <property type="entry name" value="PAS_9"/>
    <property type="match status" value="2"/>
</dbReference>
<dbReference type="CDD" id="cd00082">
    <property type="entry name" value="HisKA"/>
    <property type="match status" value="1"/>
</dbReference>
<dbReference type="GO" id="GO:0000155">
    <property type="term" value="F:phosphorelay sensor kinase activity"/>
    <property type="evidence" value="ECO:0007669"/>
    <property type="project" value="InterPro"/>
</dbReference>
<keyword evidence="6" id="KW-0902">Two-component regulatory system</keyword>
<dbReference type="SUPFAM" id="SSF55785">
    <property type="entry name" value="PYP-like sensor domain (PAS domain)"/>
    <property type="match status" value="2"/>
</dbReference>
<evidence type="ECO:0000256" key="2">
    <source>
        <dbReference type="ARBA" id="ARBA00012438"/>
    </source>
</evidence>
<dbReference type="InterPro" id="IPR036097">
    <property type="entry name" value="HisK_dim/P_sf"/>
</dbReference>
<keyword evidence="8" id="KW-0175">Coiled coil</keyword>
<dbReference type="CDD" id="cd00130">
    <property type="entry name" value="PAS"/>
    <property type="match status" value="2"/>
</dbReference>
<dbReference type="InterPro" id="IPR000014">
    <property type="entry name" value="PAS"/>
</dbReference>